<organism evidence="4 5">
    <name type="scientific">Rhizoctonia solani</name>
    <dbReference type="NCBI Taxonomy" id="456999"/>
    <lineage>
        <taxon>Eukaryota</taxon>
        <taxon>Fungi</taxon>
        <taxon>Dikarya</taxon>
        <taxon>Basidiomycota</taxon>
        <taxon>Agaricomycotina</taxon>
        <taxon>Agaricomycetes</taxon>
        <taxon>Cantharellales</taxon>
        <taxon>Ceratobasidiaceae</taxon>
        <taxon>Rhizoctonia</taxon>
    </lineage>
</organism>
<evidence type="ECO:0000259" key="3">
    <source>
        <dbReference type="PROSITE" id="PS50011"/>
    </source>
</evidence>
<protein>
    <recommendedName>
        <fullName evidence="3">Protein kinase domain-containing protein</fullName>
    </recommendedName>
</protein>
<dbReference type="PANTHER" id="PTHR44329">
    <property type="entry name" value="SERINE/THREONINE-PROTEIN KINASE TNNI3K-RELATED"/>
    <property type="match status" value="1"/>
</dbReference>
<dbReference type="InterPro" id="IPR000719">
    <property type="entry name" value="Prot_kinase_dom"/>
</dbReference>
<dbReference type="Proteomes" id="UP000663841">
    <property type="component" value="Unassembled WGS sequence"/>
</dbReference>
<gene>
    <name evidence="4" type="ORF">RDB_LOCUS38205</name>
</gene>
<dbReference type="Pfam" id="PF00069">
    <property type="entry name" value="Pkinase"/>
    <property type="match status" value="1"/>
</dbReference>
<evidence type="ECO:0000313" key="4">
    <source>
        <dbReference type="EMBL" id="CAE6418559.1"/>
    </source>
</evidence>
<dbReference type="PROSITE" id="PS00108">
    <property type="entry name" value="PROTEIN_KINASE_ST"/>
    <property type="match status" value="1"/>
</dbReference>
<dbReference type="Gene3D" id="1.10.510.10">
    <property type="entry name" value="Transferase(Phosphotransferase) domain 1"/>
    <property type="match status" value="1"/>
</dbReference>
<dbReference type="InterPro" id="IPR008271">
    <property type="entry name" value="Ser/Thr_kinase_AS"/>
</dbReference>
<keyword evidence="2" id="KW-0067">ATP-binding</keyword>
<dbReference type="AlphaFoldDB" id="A0A8H2X855"/>
<dbReference type="SMART" id="SM00220">
    <property type="entry name" value="S_TKc"/>
    <property type="match status" value="1"/>
</dbReference>
<comment type="caution">
    <text evidence="4">The sequence shown here is derived from an EMBL/GenBank/DDBJ whole genome shotgun (WGS) entry which is preliminary data.</text>
</comment>
<proteinExistence type="predicted"/>
<dbReference type="GO" id="GO:0004674">
    <property type="term" value="F:protein serine/threonine kinase activity"/>
    <property type="evidence" value="ECO:0007669"/>
    <property type="project" value="TreeGrafter"/>
</dbReference>
<sequence>MSIDEVANCLIQHNCKDITSEFDFGGCSPKLFGHHGPGAIHRGHLRCGQPVAIKCIEAPGHWASWKLQKKSLKHAAHELYAWSKCNHPSILKNLGFARFGGHILLVSPWMKNGSLVHYLDENPQSDRLKLSIELSSALAYLHSMGIIHGDIKAENVIMSDDGHSQLGDFGSAILLNYSSVDFSETGFKGTLRFTAPELLDWEKGKKPTVQSDIYAFGMTILQIMTGKLPYADQPNHTVPNEVLVKKKMPDRPSLNKNFVSMTAEEELWCLLTWCWDHESDSRPNMMEVKETLVGLVRFALANQIAKSEASSEPQKPAISALRNISWQNPPRYPQTVNQEEPFPPNPAPTKINRACFANLTDTPLSNSVNAVSQQAAQLPTPPTVVPGSGPVPYLISAAVGMAAGITVSSLSSLIQCLDANQRQD</sequence>
<keyword evidence="1" id="KW-0547">Nucleotide-binding</keyword>
<dbReference type="PROSITE" id="PS50011">
    <property type="entry name" value="PROTEIN_KINASE_DOM"/>
    <property type="match status" value="1"/>
</dbReference>
<name>A0A8H2X855_9AGAM</name>
<evidence type="ECO:0000313" key="5">
    <source>
        <dbReference type="Proteomes" id="UP000663841"/>
    </source>
</evidence>
<evidence type="ECO:0000256" key="2">
    <source>
        <dbReference type="ARBA" id="ARBA00022840"/>
    </source>
</evidence>
<dbReference type="SUPFAM" id="SSF56112">
    <property type="entry name" value="Protein kinase-like (PK-like)"/>
    <property type="match status" value="1"/>
</dbReference>
<dbReference type="EMBL" id="CAJMWW010000071">
    <property type="protein sequence ID" value="CAE6418559.1"/>
    <property type="molecule type" value="Genomic_DNA"/>
</dbReference>
<accession>A0A8H2X855</accession>
<dbReference type="InterPro" id="IPR051681">
    <property type="entry name" value="Ser/Thr_Kinases-Pseudokinases"/>
</dbReference>
<dbReference type="InterPro" id="IPR011009">
    <property type="entry name" value="Kinase-like_dom_sf"/>
</dbReference>
<evidence type="ECO:0000256" key="1">
    <source>
        <dbReference type="ARBA" id="ARBA00022741"/>
    </source>
</evidence>
<reference evidence="4" key="1">
    <citation type="submission" date="2021-01" db="EMBL/GenBank/DDBJ databases">
        <authorList>
            <person name="Kaushik A."/>
        </authorList>
    </citation>
    <scope>NUCLEOTIDE SEQUENCE</scope>
    <source>
        <strain evidence="4">AG3-T5</strain>
    </source>
</reference>
<dbReference type="GO" id="GO:0005524">
    <property type="term" value="F:ATP binding"/>
    <property type="evidence" value="ECO:0007669"/>
    <property type="project" value="UniProtKB-KW"/>
</dbReference>
<dbReference type="PANTHER" id="PTHR44329:SF298">
    <property type="entry name" value="MIXED LINEAGE KINASE DOMAIN-LIKE PROTEIN"/>
    <property type="match status" value="1"/>
</dbReference>
<feature type="domain" description="Protein kinase" evidence="3">
    <location>
        <begin position="26"/>
        <end position="293"/>
    </location>
</feature>